<protein>
    <recommendedName>
        <fullName evidence="4 10">3-deoxy-D-manno-octulosonic acid transferase</fullName>
        <shortName evidence="10">Kdo transferase</shortName>
        <ecNumber evidence="3 10">2.4.99.12</ecNumber>
    </recommendedName>
    <alternativeName>
        <fullName evidence="6 10">Lipid IV(A) 3-deoxy-D-manno-octulosonic acid transferase</fullName>
    </alternativeName>
</protein>
<dbReference type="PANTHER" id="PTHR42755">
    <property type="entry name" value="3-DEOXY-MANNO-OCTULOSONATE CYTIDYLYLTRANSFERASE"/>
    <property type="match status" value="1"/>
</dbReference>
<evidence type="ECO:0000313" key="12">
    <source>
        <dbReference type="EMBL" id="PTN01671.1"/>
    </source>
</evidence>
<dbReference type="AlphaFoldDB" id="A0A2T5BR18"/>
<evidence type="ECO:0000256" key="3">
    <source>
        <dbReference type="ARBA" id="ARBA00012621"/>
    </source>
</evidence>
<name>A0A2T5BR18_9RHOB</name>
<comment type="pathway">
    <text evidence="2 10">Bacterial outer membrane biogenesis; LPS core biosynthesis.</text>
</comment>
<keyword evidence="10" id="KW-0448">Lipopolysaccharide biosynthesis</keyword>
<evidence type="ECO:0000256" key="2">
    <source>
        <dbReference type="ARBA" id="ARBA00004713"/>
    </source>
</evidence>
<comment type="subcellular location">
    <subcellularLocation>
        <location evidence="10">Cell membrane</location>
    </subcellularLocation>
</comment>
<keyword evidence="10" id="KW-0472">Membrane</keyword>
<dbReference type="EMBL" id="QAAA01000011">
    <property type="protein sequence ID" value="PTN01671.1"/>
    <property type="molecule type" value="Genomic_DNA"/>
</dbReference>
<dbReference type="SUPFAM" id="SSF53756">
    <property type="entry name" value="UDP-Glycosyltransferase/glycogen phosphorylase"/>
    <property type="match status" value="1"/>
</dbReference>
<dbReference type="GO" id="GO:0005886">
    <property type="term" value="C:plasma membrane"/>
    <property type="evidence" value="ECO:0007669"/>
    <property type="project" value="UniProtKB-SubCell"/>
</dbReference>
<comment type="function">
    <text evidence="1 10">Involved in lipopolysaccharide (LPS) biosynthesis. Catalyzes the transfer of 3-deoxy-D-manno-octulosonate (Kdo) residue(s) from CMP-Kdo to lipid IV(A), the tetraacyldisaccharide-1,4'-bisphosphate precursor of lipid A.</text>
</comment>
<dbReference type="InterPro" id="IPR007507">
    <property type="entry name" value="Glycos_transf_N"/>
</dbReference>
<dbReference type="GO" id="GO:0009245">
    <property type="term" value="P:lipid A biosynthetic process"/>
    <property type="evidence" value="ECO:0007669"/>
    <property type="project" value="TreeGrafter"/>
</dbReference>
<keyword evidence="13" id="KW-1185">Reference proteome</keyword>
<dbReference type="Gene3D" id="3.40.50.11720">
    <property type="entry name" value="3-Deoxy-D-manno-octulosonic-acid transferase, N-terminal domain"/>
    <property type="match status" value="1"/>
</dbReference>
<reference evidence="12 13" key="1">
    <citation type="submission" date="2018-04" db="EMBL/GenBank/DDBJ databases">
        <title>Genomic Encyclopedia of Archaeal and Bacterial Type Strains, Phase II (KMG-II): from individual species to whole genera.</title>
        <authorList>
            <person name="Goeker M."/>
        </authorList>
    </citation>
    <scope>NUCLEOTIDE SEQUENCE [LARGE SCALE GENOMIC DNA]</scope>
    <source>
        <strain evidence="12 13">DSM 18064</strain>
    </source>
</reference>
<dbReference type="GO" id="GO:0009244">
    <property type="term" value="P:lipopolysaccharide core region biosynthetic process"/>
    <property type="evidence" value="ECO:0007669"/>
    <property type="project" value="UniProtKB-UniRule"/>
</dbReference>
<dbReference type="PANTHER" id="PTHR42755:SF1">
    <property type="entry name" value="3-DEOXY-D-MANNO-OCTULOSONIC ACID TRANSFERASE, MITOCHONDRIAL-RELATED"/>
    <property type="match status" value="1"/>
</dbReference>
<evidence type="ECO:0000256" key="10">
    <source>
        <dbReference type="RuleBase" id="RU365103"/>
    </source>
</evidence>
<accession>A0A2T5BR18</accession>
<dbReference type="Gene3D" id="3.40.50.2000">
    <property type="entry name" value="Glycogen Phosphorylase B"/>
    <property type="match status" value="1"/>
</dbReference>
<feature type="site" description="Transition state stabilizer" evidence="9">
    <location>
        <position position="118"/>
    </location>
</feature>
<evidence type="ECO:0000256" key="9">
    <source>
        <dbReference type="PIRSR" id="PIRSR639901-2"/>
    </source>
</evidence>
<dbReference type="RefSeq" id="WP_170106776.1">
    <property type="nucleotide sequence ID" value="NZ_NHSI01000064.1"/>
</dbReference>
<evidence type="ECO:0000313" key="13">
    <source>
        <dbReference type="Proteomes" id="UP000243859"/>
    </source>
</evidence>
<dbReference type="InterPro" id="IPR038107">
    <property type="entry name" value="Glycos_transf_N_sf"/>
</dbReference>
<comment type="similarity">
    <text evidence="10">Belongs to the glycosyltransferase group 1 family.</text>
</comment>
<feature type="active site" description="Proton acceptor" evidence="8">
    <location>
        <position position="48"/>
    </location>
</feature>
<comment type="catalytic activity">
    <reaction evidence="7 10">
        <text>lipid IVA (E. coli) + CMP-3-deoxy-beta-D-manno-octulosonate = alpha-Kdo-(2-&gt;6)-lipid IVA (E. coli) + CMP + H(+)</text>
        <dbReference type="Rhea" id="RHEA:28066"/>
        <dbReference type="ChEBI" id="CHEBI:15378"/>
        <dbReference type="ChEBI" id="CHEBI:58603"/>
        <dbReference type="ChEBI" id="CHEBI:60364"/>
        <dbReference type="ChEBI" id="CHEBI:60377"/>
        <dbReference type="ChEBI" id="CHEBI:85987"/>
        <dbReference type="EC" id="2.4.99.12"/>
    </reaction>
</comment>
<evidence type="ECO:0000259" key="11">
    <source>
        <dbReference type="Pfam" id="PF04413"/>
    </source>
</evidence>
<proteinExistence type="inferred from homology"/>
<dbReference type="EC" id="2.4.99.12" evidence="3 10"/>
<dbReference type="UniPathway" id="UPA00958"/>
<dbReference type="Proteomes" id="UP000243859">
    <property type="component" value="Unassembled WGS sequence"/>
</dbReference>
<dbReference type="InterPro" id="IPR039901">
    <property type="entry name" value="Kdotransferase"/>
</dbReference>
<evidence type="ECO:0000256" key="8">
    <source>
        <dbReference type="PIRSR" id="PIRSR639901-1"/>
    </source>
</evidence>
<sequence length="413" mass="44680">MIVYRILLALAAPFVAVRLLMQPGTRERLGSPPGTAGVVWIHAASNGELAAARPVIETLLQRDPALHLLVTCNSLSGRTLAQAWGLERVTVRLAPLDYRLALRRFLTNWAPRGLIIIENELWPNRLKEMARRGPVVVLGGRLSARSLRGWQRLPALTRKVVETLDLVLPQDGASRTRFAALGVPETRLGPVITLKSTVASPTAPEDIAHLRPDFPRRTTLLAASTHEGEDEILLDGFARAVSERPALRLILAPRHPRRGDRVQRLIQHAGLTCARRSRGDAPGAQVYLADTLGEMHLWYALAGMCFVGGSLVDKGGHTPFEPAAHGAALLHGPYLSNFAEVYAALEHEGGSRRIGDAADLSRILHDLAENDLTAMTAAAARALAPFGSTPPDKVVDRLSPLFGLPGRAGRAMP</sequence>
<evidence type="ECO:0000256" key="1">
    <source>
        <dbReference type="ARBA" id="ARBA00003394"/>
    </source>
</evidence>
<feature type="domain" description="3-deoxy-D-manno-octulosonic-acid transferase N-terminal" evidence="11">
    <location>
        <begin position="25"/>
        <end position="195"/>
    </location>
</feature>
<evidence type="ECO:0000256" key="7">
    <source>
        <dbReference type="ARBA" id="ARBA00049183"/>
    </source>
</evidence>
<organism evidence="12 13">
    <name type="scientific">Rhodovulum imhoffii</name>
    <dbReference type="NCBI Taxonomy" id="365340"/>
    <lineage>
        <taxon>Bacteria</taxon>
        <taxon>Pseudomonadati</taxon>
        <taxon>Pseudomonadota</taxon>
        <taxon>Alphaproteobacteria</taxon>
        <taxon>Rhodobacterales</taxon>
        <taxon>Paracoccaceae</taxon>
        <taxon>Rhodovulum</taxon>
    </lineage>
</organism>
<evidence type="ECO:0000256" key="5">
    <source>
        <dbReference type="ARBA" id="ARBA00022679"/>
    </source>
</evidence>
<feature type="site" description="Transition state stabilizer" evidence="9">
    <location>
        <position position="195"/>
    </location>
</feature>
<comment type="caution">
    <text evidence="12">The sequence shown here is derived from an EMBL/GenBank/DDBJ whole genome shotgun (WGS) entry which is preliminary data.</text>
</comment>
<evidence type="ECO:0000256" key="4">
    <source>
        <dbReference type="ARBA" id="ARBA00019077"/>
    </source>
</evidence>
<keyword evidence="5 10" id="KW-0808">Transferase</keyword>
<gene>
    <name evidence="12" type="ORF">C8N32_11170</name>
</gene>
<dbReference type="GO" id="GO:0043842">
    <property type="term" value="F:Kdo transferase activity"/>
    <property type="evidence" value="ECO:0007669"/>
    <property type="project" value="UniProtKB-EC"/>
</dbReference>
<dbReference type="Pfam" id="PF04413">
    <property type="entry name" value="Glycos_transf_N"/>
    <property type="match status" value="1"/>
</dbReference>
<keyword evidence="10" id="KW-1003">Cell membrane</keyword>
<evidence type="ECO:0000256" key="6">
    <source>
        <dbReference type="ARBA" id="ARBA00031445"/>
    </source>
</evidence>